<feature type="compositionally biased region" description="Basic and acidic residues" evidence="1">
    <location>
        <begin position="194"/>
        <end position="210"/>
    </location>
</feature>
<evidence type="ECO:0008006" key="4">
    <source>
        <dbReference type="Google" id="ProtNLM"/>
    </source>
</evidence>
<dbReference type="SUPFAM" id="SSF54928">
    <property type="entry name" value="RNA-binding domain, RBD"/>
    <property type="match status" value="1"/>
</dbReference>
<evidence type="ECO:0000256" key="1">
    <source>
        <dbReference type="SAM" id="MobiDB-lite"/>
    </source>
</evidence>
<feature type="compositionally biased region" description="Basic and acidic residues" evidence="1">
    <location>
        <begin position="245"/>
        <end position="262"/>
    </location>
</feature>
<dbReference type="AlphaFoldDB" id="A0A9W8G9T2"/>
<feature type="compositionally biased region" description="Basic and acidic residues" evidence="1">
    <location>
        <begin position="104"/>
        <end position="126"/>
    </location>
</feature>
<dbReference type="InterPro" id="IPR035979">
    <property type="entry name" value="RBD_domain_sf"/>
</dbReference>
<reference evidence="2" key="1">
    <citation type="submission" date="2022-07" db="EMBL/GenBank/DDBJ databases">
        <title>Phylogenomic reconstructions and comparative analyses of Kickxellomycotina fungi.</title>
        <authorList>
            <person name="Reynolds N.K."/>
            <person name="Stajich J.E."/>
            <person name="Barry K."/>
            <person name="Grigoriev I.V."/>
            <person name="Crous P."/>
            <person name="Smith M.E."/>
        </authorList>
    </citation>
    <scope>NUCLEOTIDE SEQUENCE</scope>
    <source>
        <strain evidence="2">NRRL 3115</strain>
    </source>
</reference>
<feature type="compositionally biased region" description="Basic and acidic residues" evidence="1">
    <location>
        <begin position="158"/>
        <end position="168"/>
    </location>
</feature>
<organism evidence="2 3">
    <name type="scientific">Coemansia spiralis</name>
    <dbReference type="NCBI Taxonomy" id="417178"/>
    <lineage>
        <taxon>Eukaryota</taxon>
        <taxon>Fungi</taxon>
        <taxon>Fungi incertae sedis</taxon>
        <taxon>Zoopagomycota</taxon>
        <taxon>Kickxellomycotina</taxon>
        <taxon>Kickxellomycetes</taxon>
        <taxon>Kickxellales</taxon>
        <taxon>Kickxellaceae</taxon>
        <taxon>Coemansia</taxon>
    </lineage>
</organism>
<comment type="caution">
    <text evidence="2">The sequence shown here is derived from an EMBL/GenBank/DDBJ whole genome shotgun (WGS) entry which is preliminary data.</text>
</comment>
<dbReference type="CDD" id="cd00590">
    <property type="entry name" value="RRM_SF"/>
    <property type="match status" value="1"/>
</dbReference>
<feature type="region of interest" description="Disordered" evidence="1">
    <location>
        <begin position="79"/>
        <end position="312"/>
    </location>
</feature>
<protein>
    <recommendedName>
        <fullName evidence="4">RRM domain-containing protein</fullName>
    </recommendedName>
</protein>
<sequence length="312" mass="36329">MLEYSRIYYRYAFIDFNSSSEATLARSKMHNSQIRGFNLEVHFDTKIPRQFHNLLDEQYSDYGSESPGYSVSPQYCSAALTDEDSKDSRRSSEYSHQESPVGPEFKDHDAPSHNQNKRGEYSDRPSRGANQYHNSEPPRRDNTPRGIPHRRRSPPRGRPSDRRMPMSRDHRRQPSRRPYHPYDQGSRAHRPPPRRPERREHGYRRDDEYYRGGYVDLDAPEQDERSPPHYSEWVDHGSRQPSPGHGDEREYRERPSSRDRSRTRSPSNSSGKWHGSEASVRSSSYGADTPQSSADPRSSNSRFNEDALFEGP</sequence>
<gene>
    <name evidence="2" type="ORF">GGI25_002019</name>
</gene>
<proteinExistence type="predicted"/>
<feature type="compositionally biased region" description="Basic residues" evidence="1">
    <location>
        <begin position="169"/>
        <end position="179"/>
    </location>
</feature>
<dbReference type="EMBL" id="JANBTW010000017">
    <property type="protein sequence ID" value="KAJ2678827.1"/>
    <property type="molecule type" value="Genomic_DNA"/>
</dbReference>
<feature type="compositionally biased region" description="Basic and acidic residues" evidence="1">
    <location>
        <begin position="222"/>
        <end position="238"/>
    </location>
</feature>
<dbReference type="Proteomes" id="UP001151518">
    <property type="component" value="Unassembled WGS sequence"/>
</dbReference>
<evidence type="ECO:0000313" key="2">
    <source>
        <dbReference type="EMBL" id="KAJ2678827.1"/>
    </source>
</evidence>
<dbReference type="OrthoDB" id="6730379at2759"/>
<feature type="compositionally biased region" description="Basic and acidic residues" evidence="1">
    <location>
        <begin position="86"/>
        <end position="96"/>
    </location>
</feature>
<feature type="compositionally biased region" description="Polar residues" evidence="1">
    <location>
        <begin position="279"/>
        <end position="302"/>
    </location>
</feature>
<dbReference type="GO" id="GO:0003676">
    <property type="term" value="F:nucleic acid binding"/>
    <property type="evidence" value="ECO:0007669"/>
    <property type="project" value="InterPro"/>
</dbReference>
<name>A0A9W8G9T2_9FUNG</name>
<accession>A0A9W8G9T2</accession>
<evidence type="ECO:0000313" key="3">
    <source>
        <dbReference type="Proteomes" id="UP001151518"/>
    </source>
</evidence>